<comment type="caution">
    <text evidence="1">The sequence shown here is derived from an EMBL/GenBank/DDBJ whole genome shotgun (WGS) entry which is preliminary data.</text>
</comment>
<organism evidence="1">
    <name type="scientific">mine drainage metagenome</name>
    <dbReference type="NCBI Taxonomy" id="410659"/>
    <lineage>
        <taxon>unclassified sequences</taxon>
        <taxon>metagenomes</taxon>
        <taxon>ecological metagenomes</taxon>
    </lineage>
</organism>
<protein>
    <submittedName>
        <fullName evidence="1">TatD-related deoxyribonuclease</fullName>
    </submittedName>
</protein>
<name>T0Z3K4_9ZZZZ</name>
<evidence type="ECO:0000313" key="1">
    <source>
        <dbReference type="EMBL" id="EQD39663.1"/>
    </source>
</evidence>
<reference evidence="1" key="2">
    <citation type="journal article" date="2014" name="ISME J.">
        <title>Microbial stratification in low pH oxic and suboxic macroscopic growths along an acid mine drainage.</title>
        <authorList>
            <person name="Mendez-Garcia C."/>
            <person name="Mesa V."/>
            <person name="Sprenger R.R."/>
            <person name="Richter M."/>
            <person name="Diez M.S."/>
            <person name="Solano J."/>
            <person name="Bargiela R."/>
            <person name="Golyshina O.V."/>
            <person name="Manteca A."/>
            <person name="Ramos J.L."/>
            <person name="Gallego J.R."/>
            <person name="Llorente I."/>
            <person name="Martins Dos Santos V.A."/>
            <person name="Jensen O.N."/>
            <person name="Pelaez A.I."/>
            <person name="Sanchez J."/>
            <person name="Ferrer M."/>
        </authorList>
    </citation>
    <scope>NUCLEOTIDE SEQUENCE</scope>
</reference>
<gene>
    <name evidence="1" type="ORF">B1A_16770</name>
</gene>
<feature type="non-terminal residue" evidence="1">
    <location>
        <position position="84"/>
    </location>
</feature>
<dbReference type="InterPro" id="IPR012022">
    <property type="entry name" value="UCP005295"/>
</dbReference>
<accession>T0Z3K4</accession>
<reference evidence="1" key="1">
    <citation type="submission" date="2013-08" db="EMBL/GenBank/DDBJ databases">
        <authorList>
            <person name="Mendez C."/>
            <person name="Richter M."/>
            <person name="Ferrer M."/>
            <person name="Sanchez J."/>
        </authorList>
    </citation>
    <scope>NUCLEOTIDE SEQUENCE</scope>
</reference>
<sequence>MFLIDPHIHMVSRTTADYEMLAISGVVAVSEPAFWAGFDRSPAGFVDYFRQLTEFEPRRAAQFGIEHYSWICLNPKEAEDLGKA</sequence>
<dbReference type="AlphaFoldDB" id="T0Z3K4"/>
<dbReference type="PANTHER" id="PTHR42658:SF1">
    <property type="entry name" value="HYDROLASE TATD"/>
    <property type="match status" value="1"/>
</dbReference>
<dbReference type="Gene3D" id="3.20.20.140">
    <property type="entry name" value="Metal-dependent hydrolases"/>
    <property type="match status" value="1"/>
</dbReference>
<proteinExistence type="predicted"/>
<dbReference type="SUPFAM" id="SSF51556">
    <property type="entry name" value="Metallo-dependent hydrolases"/>
    <property type="match status" value="1"/>
</dbReference>
<dbReference type="PANTHER" id="PTHR42658">
    <property type="entry name" value="HYDROLASE TATD"/>
    <property type="match status" value="1"/>
</dbReference>
<dbReference type="EMBL" id="AUZX01012323">
    <property type="protein sequence ID" value="EQD39663.1"/>
    <property type="molecule type" value="Genomic_DNA"/>
</dbReference>
<dbReference type="InterPro" id="IPR032466">
    <property type="entry name" value="Metal_Hydrolase"/>
</dbReference>